<gene>
    <name evidence="1" type="ORF">SDC9_171500</name>
</gene>
<comment type="caution">
    <text evidence="1">The sequence shown here is derived from an EMBL/GenBank/DDBJ whole genome shotgun (WGS) entry which is preliminary data.</text>
</comment>
<accession>A0A645GD86</accession>
<sequence length="105" mass="11671">MKGILLDSSHDLVVSVKRDEGGKIVSGLVLDDITYQRCELIIMAQKGEFKEYPTLGFGIESYLKLPATRKQEFINALQTELKSDGFSSAKVIVNSNDLSDFEVEV</sequence>
<dbReference type="AlphaFoldDB" id="A0A645GD86"/>
<dbReference type="EMBL" id="VSSQ01072827">
    <property type="protein sequence ID" value="MPN24106.1"/>
    <property type="molecule type" value="Genomic_DNA"/>
</dbReference>
<organism evidence="1">
    <name type="scientific">bioreactor metagenome</name>
    <dbReference type="NCBI Taxonomy" id="1076179"/>
    <lineage>
        <taxon>unclassified sequences</taxon>
        <taxon>metagenomes</taxon>
        <taxon>ecological metagenomes</taxon>
    </lineage>
</organism>
<proteinExistence type="predicted"/>
<name>A0A645GD86_9ZZZZ</name>
<evidence type="ECO:0000313" key="1">
    <source>
        <dbReference type="EMBL" id="MPN24106.1"/>
    </source>
</evidence>
<protein>
    <submittedName>
        <fullName evidence="1">Uncharacterized protein</fullName>
    </submittedName>
</protein>
<reference evidence="1" key="1">
    <citation type="submission" date="2019-08" db="EMBL/GenBank/DDBJ databases">
        <authorList>
            <person name="Kucharzyk K."/>
            <person name="Murdoch R.W."/>
            <person name="Higgins S."/>
            <person name="Loffler F."/>
        </authorList>
    </citation>
    <scope>NUCLEOTIDE SEQUENCE</scope>
</reference>